<dbReference type="PANTHER" id="PTHR31713">
    <property type="entry name" value="OS02G0177800 PROTEIN"/>
    <property type="match status" value="1"/>
</dbReference>
<dbReference type="PANTHER" id="PTHR31713:SF43">
    <property type="entry name" value="CALMODULIN-BINDING PROTEIN 60 G"/>
    <property type="match status" value="1"/>
</dbReference>
<evidence type="ECO:0008006" key="5">
    <source>
        <dbReference type="Google" id="ProtNLM"/>
    </source>
</evidence>
<dbReference type="GO" id="GO:0080142">
    <property type="term" value="P:regulation of salicylic acid biosynthetic process"/>
    <property type="evidence" value="ECO:0007669"/>
    <property type="project" value="TreeGrafter"/>
</dbReference>
<feature type="domain" description="Calmodulin binding protein-like N-terminal" evidence="1">
    <location>
        <begin position="82"/>
        <end position="229"/>
    </location>
</feature>
<proteinExistence type="predicted"/>
<reference evidence="3" key="1">
    <citation type="submission" date="2022-04" db="EMBL/GenBank/DDBJ databases">
        <title>Carnegiea gigantea Genome sequencing and assembly v2.</title>
        <authorList>
            <person name="Copetti D."/>
            <person name="Sanderson M.J."/>
            <person name="Burquez A."/>
            <person name="Wojciechowski M.F."/>
        </authorList>
    </citation>
    <scope>NUCLEOTIDE SEQUENCE</scope>
    <source>
        <strain evidence="3">SGP5-SGP5p</strain>
        <tissue evidence="3">Aerial part</tissue>
    </source>
</reference>
<evidence type="ECO:0000313" key="4">
    <source>
        <dbReference type="Proteomes" id="UP001153076"/>
    </source>
</evidence>
<dbReference type="EMBL" id="JAKOGI010000035">
    <property type="protein sequence ID" value="KAJ8447794.1"/>
    <property type="molecule type" value="Genomic_DNA"/>
</dbReference>
<dbReference type="InterPro" id="IPR046831">
    <property type="entry name" value="Calmodulin_bind_N"/>
</dbReference>
<evidence type="ECO:0000259" key="1">
    <source>
        <dbReference type="Pfam" id="PF07887"/>
    </source>
</evidence>
<evidence type="ECO:0000259" key="2">
    <source>
        <dbReference type="Pfam" id="PF20451"/>
    </source>
</evidence>
<dbReference type="GO" id="GO:0005516">
    <property type="term" value="F:calmodulin binding"/>
    <property type="evidence" value="ECO:0007669"/>
    <property type="project" value="InterPro"/>
</dbReference>
<gene>
    <name evidence="3" type="ORF">Cgig2_015157</name>
</gene>
<dbReference type="Proteomes" id="UP001153076">
    <property type="component" value="Unassembled WGS sequence"/>
</dbReference>
<protein>
    <recommendedName>
        <fullName evidence="5">Calmodulin-binding protein</fullName>
    </recommendedName>
</protein>
<dbReference type="InterPro" id="IPR012416">
    <property type="entry name" value="CBP60"/>
</dbReference>
<comment type="caution">
    <text evidence="3">The sequence shown here is derived from an EMBL/GenBank/DDBJ whole genome shotgun (WGS) entry which is preliminary data.</text>
</comment>
<accession>A0A9Q1QN06</accession>
<dbReference type="GO" id="GO:0043565">
    <property type="term" value="F:sequence-specific DNA binding"/>
    <property type="evidence" value="ECO:0007669"/>
    <property type="project" value="TreeGrafter"/>
</dbReference>
<dbReference type="InterPro" id="IPR046830">
    <property type="entry name" value="Calmod_bind_M"/>
</dbReference>
<keyword evidence="4" id="KW-1185">Reference proteome</keyword>
<evidence type="ECO:0000313" key="3">
    <source>
        <dbReference type="EMBL" id="KAJ8447794.1"/>
    </source>
</evidence>
<dbReference type="AlphaFoldDB" id="A0A9Q1QN06"/>
<dbReference type="OrthoDB" id="748178at2759"/>
<dbReference type="GO" id="GO:0005634">
    <property type="term" value="C:nucleus"/>
    <property type="evidence" value="ECO:0007669"/>
    <property type="project" value="TreeGrafter"/>
</dbReference>
<sequence>MAVKRGLVDNNPEFQETQPRNLRFKFTKCLFKEEWLKKYSAQLENVIRKVVREETEKVIVHHLQSIPRSLPSEAELSKLRKFKLQFEGQLPRRFYTGNSIEAEGPSPVKVVLLDALSGHLVKDGPLSSAKIKIVALHGHFKAELLEDWTQKEFSDNIVPARDGKRPLLIGELVIALRNGIGFINGICFTDNSSWERSKMFRLGAKIELKMAKEDKVREAVSSPFEVKDRRGETYQKYITPSVEDDVWRLRGIAKDGKICRRLADHQIYKVKDFLHMYHIDQSLLRNILHVRPKMWDALVQQITLCFASSSRTNLNALTPNYVCTEPISQTSVSSLPLHHFSASGPSQVQPELQMLYSQGMGTSYETDQSMALNGDTVVDTNPLIGNFFEGSFDDGQSLSQGYMASSSLGGPSLFGQDMFNFPTSNWVTISQPIGEECNGLFLDSNGDSSIQLLSAIPNLGASTSEMASSKAGWSKLRAKWRILVKYNDATLKKGKFPCNY</sequence>
<feature type="domain" description="Calmodulin binding protein central" evidence="2">
    <location>
        <begin position="242"/>
        <end position="305"/>
    </location>
</feature>
<dbReference type="Pfam" id="PF20451">
    <property type="entry name" value="Calmod_bind_M"/>
    <property type="match status" value="1"/>
</dbReference>
<dbReference type="GO" id="GO:0003700">
    <property type="term" value="F:DNA-binding transcription factor activity"/>
    <property type="evidence" value="ECO:0007669"/>
    <property type="project" value="TreeGrafter"/>
</dbReference>
<organism evidence="3 4">
    <name type="scientific">Carnegiea gigantea</name>
    <dbReference type="NCBI Taxonomy" id="171969"/>
    <lineage>
        <taxon>Eukaryota</taxon>
        <taxon>Viridiplantae</taxon>
        <taxon>Streptophyta</taxon>
        <taxon>Embryophyta</taxon>
        <taxon>Tracheophyta</taxon>
        <taxon>Spermatophyta</taxon>
        <taxon>Magnoliopsida</taxon>
        <taxon>eudicotyledons</taxon>
        <taxon>Gunneridae</taxon>
        <taxon>Pentapetalae</taxon>
        <taxon>Caryophyllales</taxon>
        <taxon>Cactineae</taxon>
        <taxon>Cactaceae</taxon>
        <taxon>Cactoideae</taxon>
        <taxon>Echinocereeae</taxon>
        <taxon>Carnegiea</taxon>
    </lineage>
</organism>
<dbReference type="Pfam" id="PF07887">
    <property type="entry name" value="Calmodulin_bind"/>
    <property type="match status" value="1"/>
</dbReference>
<name>A0A9Q1QN06_9CARY</name>